<evidence type="ECO:0000313" key="3">
    <source>
        <dbReference type="Proteomes" id="UP001054837"/>
    </source>
</evidence>
<reference evidence="2 3" key="1">
    <citation type="submission" date="2021-06" db="EMBL/GenBank/DDBJ databases">
        <title>Caerostris darwini draft genome.</title>
        <authorList>
            <person name="Kono N."/>
            <person name="Arakawa K."/>
        </authorList>
    </citation>
    <scope>NUCLEOTIDE SEQUENCE [LARGE SCALE GENOMIC DNA]</scope>
</reference>
<evidence type="ECO:0000256" key="1">
    <source>
        <dbReference type="SAM" id="MobiDB-lite"/>
    </source>
</evidence>
<dbReference type="EMBL" id="BPLQ01006410">
    <property type="protein sequence ID" value="GIY22179.1"/>
    <property type="molecule type" value="Genomic_DNA"/>
</dbReference>
<evidence type="ECO:0000313" key="2">
    <source>
        <dbReference type="EMBL" id="GIY22179.1"/>
    </source>
</evidence>
<feature type="compositionally biased region" description="Polar residues" evidence="1">
    <location>
        <begin position="30"/>
        <end position="43"/>
    </location>
</feature>
<sequence length="111" mass="12650">MGDRDLNPEFQSMCSFDKKILLPSSERRNSSFSKTNRYTNKRCSSGEESDEVCGEKGFYFKVKVYLTSRFIPRQRPVFTWQRPISSGDGDISTYAFAPIITLHGENCTTGT</sequence>
<keyword evidence="3" id="KW-1185">Reference proteome</keyword>
<name>A0AAV4RNG3_9ARAC</name>
<feature type="region of interest" description="Disordered" evidence="1">
    <location>
        <begin position="27"/>
        <end position="47"/>
    </location>
</feature>
<dbReference type="Proteomes" id="UP001054837">
    <property type="component" value="Unassembled WGS sequence"/>
</dbReference>
<gene>
    <name evidence="2" type="ORF">CDAR_562271</name>
</gene>
<dbReference type="AlphaFoldDB" id="A0AAV4RNG3"/>
<proteinExistence type="predicted"/>
<accession>A0AAV4RNG3</accession>
<protein>
    <submittedName>
        <fullName evidence="2">Uncharacterized protein</fullName>
    </submittedName>
</protein>
<organism evidence="2 3">
    <name type="scientific">Caerostris darwini</name>
    <dbReference type="NCBI Taxonomy" id="1538125"/>
    <lineage>
        <taxon>Eukaryota</taxon>
        <taxon>Metazoa</taxon>
        <taxon>Ecdysozoa</taxon>
        <taxon>Arthropoda</taxon>
        <taxon>Chelicerata</taxon>
        <taxon>Arachnida</taxon>
        <taxon>Araneae</taxon>
        <taxon>Araneomorphae</taxon>
        <taxon>Entelegynae</taxon>
        <taxon>Araneoidea</taxon>
        <taxon>Araneidae</taxon>
        <taxon>Caerostris</taxon>
    </lineage>
</organism>
<comment type="caution">
    <text evidence="2">The sequence shown here is derived from an EMBL/GenBank/DDBJ whole genome shotgun (WGS) entry which is preliminary data.</text>
</comment>